<dbReference type="EMBL" id="BLLK01000029">
    <property type="protein sequence ID" value="GFH48899.1"/>
    <property type="molecule type" value="Genomic_DNA"/>
</dbReference>
<sequence length="108" mass="12432">MAKSSVFDRLSNTETYASKRLKEKKQVVEEEGRPLYNIEVDSQSKSFDSNSLVPAESMDSNTSFRSRRSTTSKIKDKTSGNFDKKKDKRFQAEDVLRTYGNGTTRFRM</sequence>
<name>A0AAD3CQF2_9STRA</name>
<accession>A0AAD3CQF2</accession>
<evidence type="ECO:0000313" key="2">
    <source>
        <dbReference type="EMBL" id="GFH48899.1"/>
    </source>
</evidence>
<proteinExistence type="predicted"/>
<dbReference type="AlphaFoldDB" id="A0AAD3CQF2"/>
<keyword evidence="3" id="KW-1185">Reference proteome</keyword>
<dbReference type="Proteomes" id="UP001054902">
    <property type="component" value="Unassembled WGS sequence"/>
</dbReference>
<organism evidence="2 3">
    <name type="scientific">Chaetoceros tenuissimus</name>
    <dbReference type="NCBI Taxonomy" id="426638"/>
    <lineage>
        <taxon>Eukaryota</taxon>
        <taxon>Sar</taxon>
        <taxon>Stramenopiles</taxon>
        <taxon>Ochrophyta</taxon>
        <taxon>Bacillariophyta</taxon>
        <taxon>Coscinodiscophyceae</taxon>
        <taxon>Chaetocerotophycidae</taxon>
        <taxon>Chaetocerotales</taxon>
        <taxon>Chaetocerotaceae</taxon>
        <taxon>Chaetoceros</taxon>
    </lineage>
</organism>
<feature type="region of interest" description="Disordered" evidence="1">
    <location>
        <begin position="39"/>
        <end position="86"/>
    </location>
</feature>
<gene>
    <name evidence="2" type="ORF">CTEN210_05375</name>
</gene>
<reference evidence="2 3" key="1">
    <citation type="journal article" date="2021" name="Sci. Rep.">
        <title>The genome of the diatom Chaetoceros tenuissimus carries an ancient integrated fragment of an extant virus.</title>
        <authorList>
            <person name="Hongo Y."/>
            <person name="Kimura K."/>
            <person name="Takaki Y."/>
            <person name="Yoshida Y."/>
            <person name="Baba S."/>
            <person name="Kobayashi G."/>
            <person name="Nagasaki K."/>
            <person name="Hano T."/>
            <person name="Tomaru Y."/>
        </authorList>
    </citation>
    <scope>NUCLEOTIDE SEQUENCE [LARGE SCALE GENOMIC DNA]</scope>
    <source>
        <strain evidence="2 3">NIES-3715</strain>
    </source>
</reference>
<comment type="caution">
    <text evidence="2">The sequence shown here is derived from an EMBL/GenBank/DDBJ whole genome shotgun (WGS) entry which is preliminary data.</text>
</comment>
<feature type="compositionally biased region" description="Polar residues" evidence="1">
    <location>
        <begin position="40"/>
        <end position="52"/>
    </location>
</feature>
<feature type="compositionally biased region" description="Basic and acidic residues" evidence="1">
    <location>
        <begin position="73"/>
        <end position="86"/>
    </location>
</feature>
<evidence type="ECO:0000313" key="3">
    <source>
        <dbReference type="Proteomes" id="UP001054902"/>
    </source>
</evidence>
<protein>
    <submittedName>
        <fullName evidence="2">Uncharacterized protein</fullName>
    </submittedName>
</protein>
<evidence type="ECO:0000256" key="1">
    <source>
        <dbReference type="SAM" id="MobiDB-lite"/>
    </source>
</evidence>